<organism evidence="11 12">
    <name type="scientific">Actinomadura macrotermitis</name>
    <dbReference type="NCBI Taxonomy" id="2585200"/>
    <lineage>
        <taxon>Bacteria</taxon>
        <taxon>Bacillati</taxon>
        <taxon>Actinomycetota</taxon>
        <taxon>Actinomycetes</taxon>
        <taxon>Streptosporangiales</taxon>
        <taxon>Thermomonosporaceae</taxon>
        <taxon>Actinomadura</taxon>
    </lineage>
</organism>
<feature type="domain" description="Protein kinase" evidence="10">
    <location>
        <begin position="10"/>
        <end position="260"/>
    </location>
</feature>
<keyword evidence="6 9" id="KW-0067">ATP-binding</keyword>
<name>A0A7K0BZF6_9ACTN</name>
<comment type="caution">
    <text evidence="11">The sequence shown here is derived from an EMBL/GenBank/DDBJ whole genome shotgun (WGS) entry which is preliminary data.</text>
</comment>
<dbReference type="PANTHER" id="PTHR24361:SF433">
    <property type="entry name" value="PROTEIN KINASE DOMAIN-CONTAINING PROTEIN"/>
    <property type="match status" value="1"/>
</dbReference>
<dbReference type="AlphaFoldDB" id="A0A7K0BZF6"/>
<keyword evidence="3 11" id="KW-0808">Transferase</keyword>
<accession>A0A7K0BZF6</accession>
<feature type="binding site" evidence="9">
    <location>
        <position position="39"/>
    </location>
    <ligand>
        <name>ATP</name>
        <dbReference type="ChEBI" id="CHEBI:30616"/>
    </ligand>
</feature>
<dbReference type="CDD" id="cd14014">
    <property type="entry name" value="STKc_PknB_like"/>
    <property type="match status" value="1"/>
</dbReference>
<proteinExistence type="predicted"/>
<dbReference type="InterPro" id="IPR053235">
    <property type="entry name" value="Ser_Thr_kinase"/>
</dbReference>
<dbReference type="PANTHER" id="PTHR24361">
    <property type="entry name" value="MITOGEN-ACTIVATED KINASE KINASE KINASE"/>
    <property type="match status" value="1"/>
</dbReference>
<evidence type="ECO:0000313" key="11">
    <source>
        <dbReference type="EMBL" id="MQY06034.1"/>
    </source>
</evidence>
<evidence type="ECO:0000256" key="8">
    <source>
        <dbReference type="ARBA" id="ARBA00048679"/>
    </source>
</evidence>
<keyword evidence="5 11" id="KW-0418">Kinase</keyword>
<evidence type="ECO:0000256" key="7">
    <source>
        <dbReference type="ARBA" id="ARBA00047899"/>
    </source>
</evidence>
<evidence type="ECO:0000256" key="4">
    <source>
        <dbReference type="ARBA" id="ARBA00022741"/>
    </source>
</evidence>
<dbReference type="InterPro" id="IPR017441">
    <property type="entry name" value="Protein_kinase_ATP_BS"/>
</dbReference>
<evidence type="ECO:0000256" key="5">
    <source>
        <dbReference type="ARBA" id="ARBA00022777"/>
    </source>
</evidence>
<dbReference type="Gene3D" id="3.30.200.20">
    <property type="entry name" value="Phosphorylase Kinase, domain 1"/>
    <property type="match status" value="1"/>
</dbReference>
<evidence type="ECO:0000256" key="2">
    <source>
        <dbReference type="ARBA" id="ARBA00022527"/>
    </source>
</evidence>
<dbReference type="GO" id="GO:0005524">
    <property type="term" value="F:ATP binding"/>
    <property type="evidence" value="ECO:0007669"/>
    <property type="project" value="UniProtKB-UniRule"/>
</dbReference>
<dbReference type="Pfam" id="PF00069">
    <property type="entry name" value="Pkinase"/>
    <property type="match status" value="1"/>
</dbReference>
<evidence type="ECO:0000259" key="10">
    <source>
        <dbReference type="PROSITE" id="PS50011"/>
    </source>
</evidence>
<dbReference type="PROSITE" id="PS00107">
    <property type="entry name" value="PROTEIN_KINASE_ATP"/>
    <property type="match status" value="1"/>
</dbReference>
<evidence type="ECO:0000256" key="1">
    <source>
        <dbReference type="ARBA" id="ARBA00012513"/>
    </source>
</evidence>
<keyword evidence="12" id="KW-1185">Reference proteome</keyword>
<dbReference type="Gene3D" id="1.10.510.10">
    <property type="entry name" value="Transferase(Phosphotransferase) domain 1"/>
    <property type="match status" value="1"/>
</dbReference>
<dbReference type="PROSITE" id="PS00108">
    <property type="entry name" value="PROTEIN_KINASE_ST"/>
    <property type="match status" value="1"/>
</dbReference>
<comment type="catalytic activity">
    <reaction evidence="8">
        <text>L-seryl-[protein] + ATP = O-phospho-L-seryl-[protein] + ADP + H(+)</text>
        <dbReference type="Rhea" id="RHEA:17989"/>
        <dbReference type="Rhea" id="RHEA-COMP:9863"/>
        <dbReference type="Rhea" id="RHEA-COMP:11604"/>
        <dbReference type="ChEBI" id="CHEBI:15378"/>
        <dbReference type="ChEBI" id="CHEBI:29999"/>
        <dbReference type="ChEBI" id="CHEBI:30616"/>
        <dbReference type="ChEBI" id="CHEBI:83421"/>
        <dbReference type="ChEBI" id="CHEBI:456216"/>
        <dbReference type="EC" id="2.7.11.1"/>
    </reaction>
</comment>
<dbReference type="Proteomes" id="UP000487268">
    <property type="component" value="Unassembled WGS sequence"/>
</dbReference>
<keyword evidence="4 9" id="KW-0547">Nucleotide-binding</keyword>
<dbReference type="RefSeq" id="WP_207709748.1">
    <property type="nucleotide sequence ID" value="NZ_WEGH01000002.1"/>
</dbReference>
<evidence type="ECO:0000256" key="3">
    <source>
        <dbReference type="ARBA" id="ARBA00022679"/>
    </source>
</evidence>
<dbReference type="EMBL" id="WEGH01000002">
    <property type="protein sequence ID" value="MQY06034.1"/>
    <property type="molecule type" value="Genomic_DNA"/>
</dbReference>
<reference evidence="11 12" key="1">
    <citation type="submission" date="2019-10" db="EMBL/GenBank/DDBJ databases">
        <title>Actinomadura rubteroloni sp. nov. and Actinomadura macrotermitis sp. nov., isolated from the gut of fungus growing-termite Macrotermes natalensis.</title>
        <authorList>
            <person name="Benndorf R."/>
            <person name="Martin K."/>
            <person name="Kuefner M."/>
            <person name="De Beer W."/>
            <person name="Kaster A.-K."/>
            <person name="Vollmers J."/>
            <person name="Poulsen M."/>
            <person name="Beemelmanns C."/>
        </authorList>
    </citation>
    <scope>NUCLEOTIDE SEQUENCE [LARGE SCALE GENOMIC DNA]</scope>
    <source>
        <strain evidence="11 12">RB68</strain>
    </source>
</reference>
<dbReference type="SUPFAM" id="SSF56112">
    <property type="entry name" value="Protein kinase-like (PK-like)"/>
    <property type="match status" value="1"/>
</dbReference>
<gene>
    <name evidence="11" type="primary">pknD_37</name>
    <name evidence="11" type="ORF">ACRB68_41140</name>
</gene>
<evidence type="ECO:0000256" key="9">
    <source>
        <dbReference type="PROSITE-ProRule" id="PRU10141"/>
    </source>
</evidence>
<evidence type="ECO:0000313" key="12">
    <source>
        <dbReference type="Proteomes" id="UP000487268"/>
    </source>
</evidence>
<sequence>MTSAWRVAGFTEIRELGAGAFGRVVLARHDASGSPVAIKYLLTADADAVAALRREAELLGRVKSPYVVRLLQFVTSAGGQAAIVMEAVDGVSLKRVLDEHGTLSPEASLAVLKGSLLGLDAAHGLGVVHRDYKPANVLVRPDGLSKLADFGVATHTGQGGGSGTPVYMAPEQWDRRPASPATDVYAATCVFYRCLTGRPPFAGDAAALAHAHRTAPVPLDGIPEPLHELVRSGLAKRPEERPPTAGDFAAALESRAQAAYGADWESRGVRALAAGAVALAAAFPLAAAGIGTGTATGAAGGASAASAGGGAMAAAGGAKVVAGVAIGAVALGGGGVAAYQAARPEPKRPPAVQRIAATTTLMTLKNPSTGLFTTGAQIVTVKGLRDTALQTRVNQALRKPVDDFMAEERRQWLLLDKDRQGPQGQMNRSTPAVFKSRIGLAGPRYVSAAYDLKRPVNAGGGTLGTVVTVTVDLRTGRALQTGEMFLPAVLTPAGSQTIVRRVAVPAKLRDQGSFCDYKLFSPQLNRPVSRLASRTLLTPQGAEFLFGGLFGEACSDTAWTPVPWAKLDGLLNPEVIKAAH</sequence>
<evidence type="ECO:0000256" key="6">
    <source>
        <dbReference type="ARBA" id="ARBA00022840"/>
    </source>
</evidence>
<dbReference type="EC" id="2.7.11.1" evidence="1"/>
<dbReference type="PROSITE" id="PS50011">
    <property type="entry name" value="PROTEIN_KINASE_DOM"/>
    <property type="match status" value="1"/>
</dbReference>
<comment type="catalytic activity">
    <reaction evidence="7">
        <text>L-threonyl-[protein] + ATP = O-phospho-L-threonyl-[protein] + ADP + H(+)</text>
        <dbReference type="Rhea" id="RHEA:46608"/>
        <dbReference type="Rhea" id="RHEA-COMP:11060"/>
        <dbReference type="Rhea" id="RHEA-COMP:11605"/>
        <dbReference type="ChEBI" id="CHEBI:15378"/>
        <dbReference type="ChEBI" id="CHEBI:30013"/>
        <dbReference type="ChEBI" id="CHEBI:30616"/>
        <dbReference type="ChEBI" id="CHEBI:61977"/>
        <dbReference type="ChEBI" id="CHEBI:456216"/>
        <dbReference type="EC" id="2.7.11.1"/>
    </reaction>
</comment>
<protein>
    <recommendedName>
        <fullName evidence="1">non-specific serine/threonine protein kinase</fullName>
        <ecNumber evidence="1">2.7.11.1</ecNumber>
    </recommendedName>
</protein>
<dbReference type="GO" id="GO:0004674">
    <property type="term" value="F:protein serine/threonine kinase activity"/>
    <property type="evidence" value="ECO:0007669"/>
    <property type="project" value="UniProtKB-KW"/>
</dbReference>
<dbReference type="InterPro" id="IPR000719">
    <property type="entry name" value="Prot_kinase_dom"/>
</dbReference>
<dbReference type="InterPro" id="IPR011009">
    <property type="entry name" value="Kinase-like_dom_sf"/>
</dbReference>
<dbReference type="InterPro" id="IPR008271">
    <property type="entry name" value="Ser/Thr_kinase_AS"/>
</dbReference>
<keyword evidence="2" id="KW-0723">Serine/threonine-protein kinase</keyword>
<dbReference type="GO" id="GO:0005737">
    <property type="term" value="C:cytoplasm"/>
    <property type="evidence" value="ECO:0007669"/>
    <property type="project" value="TreeGrafter"/>
</dbReference>